<evidence type="ECO:0000256" key="1">
    <source>
        <dbReference type="ARBA" id="ARBA00009126"/>
    </source>
</evidence>
<evidence type="ECO:0000313" key="5">
    <source>
        <dbReference type="Proteomes" id="UP000008672"/>
    </source>
</evidence>
<evidence type="ECO:0000256" key="3">
    <source>
        <dbReference type="SAM" id="MobiDB-lite"/>
    </source>
</evidence>
<organism evidence="4 5">
    <name type="scientific">Latimeria chalumnae</name>
    <name type="common">Coelacanth</name>
    <dbReference type="NCBI Taxonomy" id="7897"/>
    <lineage>
        <taxon>Eukaryota</taxon>
        <taxon>Metazoa</taxon>
        <taxon>Chordata</taxon>
        <taxon>Craniata</taxon>
        <taxon>Vertebrata</taxon>
        <taxon>Euteleostomi</taxon>
        <taxon>Coelacanthiformes</taxon>
        <taxon>Coelacanthidae</taxon>
        <taxon>Latimeria</taxon>
    </lineage>
</organism>
<reference evidence="4" key="3">
    <citation type="submission" date="2025-09" db="UniProtKB">
        <authorList>
            <consortium name="Ensembl"/>
        </authorList>
    </citation>
    <scope>IDENTIFICATION</scope>
</reference>
<reference evidence="4" key="2">
    <citation type="submission" date="2025-08" db="UniProtKB">
        <authorList>
            <consortium name="Ensembl"/>
        </authorList>
    </citation>
    <scope>IDENTIFICATION</scope>
</reference>
<dbReference type="GO" id="GO:0051373">
    <property type="term" value="F:FATZ binding"/>
    <property type="evidence" value="ECO:0007669"/>
    <property type="project" value="TreeGrafter"/>
</dbReference>
<proteinExistence type="inferred from homology"/>
<dbReference type="GeneID" id="102360247"/>
<dbReference type="GO" id="GO:0003779">
    <property type="term" value="F:actin binding"/>
    <property type="evidence" value="ECO:0007669"/>
    <property type="project" value="TreeGrafter"/>
</dbReference>
<dbReference type="EMBL" id="AFYH01155900">
    <property type="status" value="NOT_ANNOTATED_CDS"/>
    <property type="molecule type" value="Genomic_DNA"/>
</dbReference>
<dbReference type="eggNOG" id="ENOG502R4N9">
    <property type="taxonomic scope" value="Eukaryota"/>
</dbReference>
<dbReference type="Pfam" id="PF05556">
    <property type="entry name" value="Calsarcin"/>
    <property type="match status" value="1"/>
</dbReference>
<evidence type="ECO:0000313" key="4">
    <source>
        <dbReference type="Ensembl" id="ENSLACP00000007513.1"/>
    </source>
</evidence>
<dbReference type="HOGENOM" id="CLU_071316_0_0_1"/>
<dbReference type="GO" id="GO:0030018">
    <property type="term" value="C:Z disc"/>
    <property type="evidence" value="ECO:0007669"/>
    <property type="project" value="InterPro"/>
</dbReference>
<dbReference type="Bgee" id="ENSLACG00000006661">
    <property type="expression patterns" value="Expressed in muscle tissue and 6 other cell types or tissues"/>
</dbReference>
<name>H3ACZ2_LATCH</name>
<keyword evidence="5" id="KW-1185">Reference proteome</keyword>
<comment type="similarity">
    <text evidence="1">Belongs to the myozenin family.</text>
</comment>
<dbReference type="EMBL" id="AFYH01155901">
    <property type="status" value="NOT_ANNOTATED_CDS"/>
    <property type="molecule type" value="Genomic_DNA"/>
</dbReference>
<feature type="compositionally biased region" description="Gly residues" evidence="3">
    <location>
        <begin position="149"/>
        <end position="161"/>
    </location>
</feature>
<feature type="region of interest" description="Disordered" evidence="3">
    <location>
        <begin position="124"/>
        <end position="161"/>
    </location>
</feature>
<dbReference type="KEGG" id="lcm:102360247"/>
<accession>H3ACZ2</accession>
<dbReference type="GO" id="GO:0015629">
    <property type="term" value="C:actin cytoskeleton"/>
    <property type="evidence" value="ECO:0007669"/>
    <property type="project" value="TreeGrafter"/>
</dbReference>
<dbReference type="Proteomes" id="UP000008672">
    <property type="component" value="Unassembled WGS sequence"/>
</dbReference>
<dbReference type="PANTHER" id="PTHR15941:SF11">
    <property type="entry name" value="MYOZENIN-1"/>
    <property type="match status" value="1"/>
</dbReference>
<dbReference type="AlphaFoldDB" id="H3ACZ2"/>
<dbReference type="InParanoid" id="H3ACZ2"/>
<keyword evidence="2" id="KW-0597">Phosphoprotein</keyword>
<dbReference type="CTD" id="572909"/>
<evidence type="ECO:0000256" key="2">
    <source>
        <dbReference type="ARBA" id="ARBA00022553"/>
    </source>
</evidence>
<protein>
    <submittedName>
        <fullName evidence="4">Myozenin 1</fullName>
    </submittedName>
</protein>
<dbReference type="PANTHER" id="PTHR15941">
    <property type="entry name" value="MYOZENIN"/>
    <property type="match status" value="1"/>
</dbReference>
<dbReference type="InterPro" id="IPR008438">
    <property type="entry name" value="MYOZ"/>
</dbReference>
<dbReference type="GeneTree" id="ENSGT00950000183027"/>
<feature type="region of interest" description="Disordered" evidence="3">
    <location>
        <begin position="283"/>
        <end position="313"/>
    </location>
</feature>
<dbReference type="FunCoup" id="H3ACZ2">
    <property type="interactions" value="16"/>
</dbReference>
<dbReference type="OrthoDB" id="9901707at2759"/>
<sequence length="313" mass="33640">MPLSGTPAPAKRKKSTKMIIELTQDVLEQTEKEASKLNLGKKISIPKDIMLEELSLLSNKGSKMFKLRQKRVEKFIYENNPDVFNAQSMDNFQKFVPTLGGQMGAGQNVIQRSGMTITGTSVGQSKFGKQLQGPVPPPRPGDKARSGAVGTGVGQAGGAGGTGSAVIETTDVLIGQGMSGGEKAHGEGKTKVTVIKTYISPWEQAMGNNLDLKATLKASMPALEPRGDLPKYKCFNRTAMPYGGYEMGAKLMTFQLPDFEPPPPEPEPAVVYPQDITSRPSFNRTPVGWIGTGNSSHHDVEVDVGFDGETEEL</sequence>
<dbReference type="OMA" id="TFQMPKI"/>
<dbReference type="GO" id="GO:0031433">
    <property type="term" value="F:telethonin binding"/>
    <property type="evidence" value="ECO:0007669"/>
    <property type="project" value="TreeGrafter"/>
</dbReference>
<feature type="compositionally biased region" description="Acidic residues" evidence="3">
    <location>
        <begin position="302"/>
        <end position="313"/>
    </location>
</feature>
<dbReference type="Ensembl" id="ENSLACT00000007576.1">
    <property type="protein sequence ID" value="ENSLACP00000007513.1"/>
    <property type="gene ID" value="ENSLACG00000006661.1"/>
</dbReference>
<reference evidence="5" key="1">
    <citation type="submission" date="2011-08" db="EMBL/GenBank/DDBJ databases">
        <title>The draft genome of Latimeria chalumnae.</title>
        <authorList>
            <person name="Di Palma F."/>
            <person name="Alfoldi J."/>
            <person name="Johnson J."/>
            <person name="Berlin A."/>
            <person name="Gnerre S."/>
            <person name="Jaffe D."/>
            <person name="MacCallum I."/>
            <person name="Young S."/>
            <person name="Walker B.J."/>
            <person name="Lander E."/>
            <person name="Lindblad-Toh K."/>
        </authorList>
    </citation>
    <scope>NUCLEOTIDE SEQUENCE [LARGE SCALE GENOMIC DNA]</scope>
    <source>
        <strain evidence="5">Wild caught</strain>
    </source>
</reference>
<dbReference type="STRING" id="7897.ENSLACP00000007513"/>
<gene>
    <name evidence="4" type="primary">MYOZ1</name>
</gene>